<evidence type="ECO:0000259" key="10">
    <source>
        <dbReference type="Pfam" id="PF21467"/>
    </source>
</evidence>
<accession>A0AAJ7TPJ3</accession>
<dbReference type="EC" id="3.2.1.23" evidence="5"/>
<dbReference type="SUPFAM" id="SSF51445">
    <property type="entry name" value="(Trans)glycosidases"/>
    <property type="match status" value="1"/>
</dbReference>
<dbReference type="Pfam" id="PF21467">
    <property type="entry name" value="BetaGal_gal-bd"/>
    <property type="match status" value="1"/>
</dbReference>
<keyword evidence="2 5" id="KW-0378">Hydrolase</keyword>
<feature type="active site" description="Nucleophile" evidence="4">
    <location>
        <position position="336"/>
    </location>
</feature>
<evidence type="ECO:0000256" key="1">
    <source>
        <dbReference type="ARBA" id="ARBA00009809"/>
    </source>
</evidence>
<dbReference type="GO" id="GO:0004565">
    <property type="term" value="F:beta-galactosidase activity"/>
    <property type="evidence" value="ECO:0007669"/>
    <property type="project" value="UniProtKB-EC"/>
</dbReference>
<dbReference type="InterPro" id="IPR019801">
    <property type="entry name" value="Glyco_hydro_35_CS"/>
</dbReference>
<evidence type="ECO:0000313" key="12">
    <source>
        <dbReference type="RefSeq" id="XP_032820292.1"/>
    </source>
</evidence>
<evidence type="ECO:0000256" key="6">
    <source>
        <dbReference type="RuleBase" id="RU003679"/>
    </source>
</evidence>
<keyword evidence="3 5" id="KW-0326">Glycosidase</keyword>
<dbReference type="RefSeq" id="XP_032820292.1">
    <property type="nucleotide sequence ID" value="XM_032964401.1"/>
</dbReference>
<name>A0AAJ7TPJ3_PETMA</name>
<dbReference type="InterPro" id="IPR048912">
    <property type="entry name" value="BetaGal1-like_ABD1"/>
</dbReference>
<organism evidence="11 12">
    <name type="scientific">Petromyzon marinus</name>
    <name type="common">Sea lamprey</name>
    <dbReference type="NCBI Taxonomy" id="7757"/>
    <lineage>
        <taxon>Eukaryota</taxon>
        <taxon>Metazoa</taxon>
        <taxon>Chordata</taxon>
        <taxon>Craniata</taxon>
        <taxon>Vertebrata</taxon>
        <taxon>Cyclostomata</taxon>
        <taxon>Hyperoartia</taxon>
        <taxon>Petromyzontiformes</taxon>
        <taxon>Petromyzontidae</taxon>
        <taxon>Petromyzon</taxon>
    </lineage>
</organism>
<feature type="domain" description="Glycoside hydrolase 35 catalytic" evidence="8">
    <location>
        <begin position="114"/>
        <end position="424"/>
    </location>
</feature>
<evidence type="ECO:0000256" key="3">
    <source>
        <dbReference type="ARBA" id="ARBA00023295"/>
    </source>
</evidence>
<dbReference type="Pfam" id="PF01301">
    <property type="entry name" value="Glyco_hydro_35"/>
    <property type="match status" value="1"/>
</dbReference>
<dbReference type="InterPro" id="IPR017853">
    <property type="entry name" value="GH"/>
</dbReference>
<sequence>MYTAGHYAPLHTYTVLASYFLNHRLCRNVGGYKRRTAARTTSAGDAGGWITTMTSVTMRRSQKNRVYCLLVVLFVLVIIYMLRNLQSEVQLDMDEEILKSDLKKSGSLKTHGQEFTLDGEALHILGGSVHYFRVPREYWRDRLLKLKACGLNTLTTYVAWNLHEPQRGVFDFSGSLDIGAFIQLAKELDLHVILRPGPYICAEWDLGGLPSWLLADPDMKLRTTYSGFIDAVDIFFEKLMPSVAPLQYTYGGPIIAVQVENEYGAYAKDTGYMESVKQILLKHGIIEFLMTSDNKDGLSQGAVDGALSTMNFKHFQRSYFEHLDSVQPNLPKMVMEFWTGWFDSWGNYHMVFNAEALIDNMKKILDQKASINLYMFHGGTNFGFMNGALELPSYQPDITSYDYDAPLSEAGDYTPKYKKIRQLLMTQFNLKLIDPPPPTHKAAYGIVAMNEYLPLWSSLELVGKPIHSALPMNMEKFPINDGNGQSYGYALYETKIRHGGLLKSNLNVHDRAQIFLNSKSQGFLDYVRVSADIPDVKEKSTLSFLVENRGRVNYGLNLDTQRKGLTGNLTLDEKPLEEFKIYPMEMKQDFINSLEKAKWTKVPLQPWLPAFFRGTLQISGTPRDTFVRLDEFEKGVVFVNGKNLGRYWILGPQKTLYLPAPWLKEGDNKIVLFEESKGGGAISFVNEPELGKPVDT</sequence>
<dbReference type="InterPro" id="IPR031330">
    <property type="entry name" value="Gly_Hdrlase_35_cat"/>
</dbReference>
<dbReference type="SUPFAM" id="SSF49785">
    <property type="entry name" value="Galactose-binding domain-like"/>
    <property type="match status" value="1"/>
</dbReference>
<dbReference type="InterPro" id="IPR048913">
    <property type="entry name" value="BetaGal_gal-bd"/>
</dbReference>
<dbReference type="GO" id="GO:0005975">
    <property type="term" value="P:carbohydrate metabolic process"/>
    <property type="evidence" value="ECO:0007669"/>
    <property type="project" value="InterPro"/>
</dbReference>
<dbReference type="GeneID" id="116948085"/>
<feature type="active site" description="Proton donor" evidence="4">
    <location>
        <position position="262"/>
    </location>
</feature>
<dbReference type="CTD" id="89944"/>
<dbReference type="Gene3D" id="2.60.120.260">
    <property type="entry name" value="Galactose-binding domain-like"/>
    <property type="match status" value="2"/>
</dbReference>
<protein>
    <recommendedName>
        <fullName evidence="5">Beta-galactosidase</fullName>
        <ecNumber evidence="5">3.2.1.23</ecNumber>
    </recommendedName>
</protein>
<reference evidence="12" key="1">
    <citation type="submission" date="2025-08" db="UniProtKB">
        <authorList>
            <consortium name="RefSeq"/>
        </authorList>
    </citation>
    <scope>IDENTIFICATION</scope>
    <source>
        <tissue evidence="12">Sperm</tissue>
    </source>
</reference>
<dbReference type="PROSITE" id="PS01182">
    <property type="entry name" value="GLYCOSYL_HYDROL_F35"/>
    <property type="match status" value="1"/>
</dbReference>
<dbReference type="PRINTS" id="PR00742">
    <property type="entry name" value="GLHYDRLASE35"/>
</dbReference>
<feature type="domain" description="Beta-galactosidase 1-like first all-beta" evidence="9">
    <location>
        <begin position="484"/>
        <end position="585"/>
    </location>
</feature>
<comment type="similarity">
    <text evidence="1 6">Belongs to the glycosyl hydrolase 35 family.</text>
</comment>
<dbReference type="InterPro" id="IPR008979">
    <property type="entry name" value="Galactose-bd-like_sf"/>
</dbReference>
<keyword evidence="11" id="KW-1185">Reference proteome</keyword>
<evidence type="ECO:0000313" key="11">
    <source>
        <dbReference type="Proteomes" id="UP001318040"/>
    </source>
</evidence>
<evidence type="ECO:0000256" key="4">
    <source>
        <dbReference type="PIRSR" id="PIRSR006336-1"/>
    </source>
</evidence>
<keyword evidence="7" id="KW-0472">Membrane</keyword>
<dbReference type="Gene3D" id="3.20.20.80">
    <property type="entry name" value="Glycosidases"/>
    <property type="match status" value="1"/>
</dbReference>
<dbReference type="InterPro" id="IPR026283">
    <property type="entry name" value="B-gal_1-like"/>
</dbReference>
<evidence type="ECO:0000256" key="2">
    <source>
        <dbReference type="ARBA" id="ARBA00022801"/>
    </source>
</evidence>
<dbReference type="PANTHER" id="PTHR23421">
    <property type="entry name" value="BETA-GALACTOSIDASE RELATED"/>
    <property type="match status" value="1"/>
</dbReference>
<keyword evidence="7" id="KW-1133">Transmembrane helix</keyword>
<comment type="catalytic activity">
    <reaction evidence="5">
        <text>Hydrolysis of terminal non-reducing beta-D-galactose residues in beta-D-galactosides.</text>
        <dbReference type="EC" id="3.2.1.23"/>
    </reaction>
</comment>
<keyword evidence="7" id="KW-0812">Transmembrane</keyword>
<gene>
    <name evidence="12" type="primary">GLB1L2</name>
</gene>
<evidence type="ECO:0000259" key="8">
    <source>
        <dbReference type="Pfam" id="PF01301"/>
    </source>
</evidence>
<proteinExistence type="inferred from homology"/>
<dbReference type="FunFam" id="3.20.20.80:FF:000036">
    <property type="entry name" value="Beta-galactosidase"/>
    <property type="match status" value="1"/>
</dbReference>
<dbReference type="KEGG" id="pmrn:116948085"/>
<evidence type="ECO:0000256" key="7">
    <source>
        <dbReference type="SAM" id="Phobius"/>
    </source>
</evidence>
<dbReference type="Pfam" id="PF21317">
    <property type="entry name" value="BetaGal_ABD_1"/>
    <property type="match status" value="1"/>
</dbReference>
<dbReference type="Proteomes" id="UP001318040">
    <property type="component" value="Chromosome 32"/>
</dbReference>
<dbReference type="InterPro" id="IPR001944">
    <property type="entry name" value="Glycoside_Hdrlase_35"/>
</dbReference>
<feature type="domain" description="Beta-galactosidase galactose-binding" evidence="10">
    <location>
        <begin position="609"/>
        <end position="668"/>
    </location>
</feature>
<evidence type="ECO:0000259" key="9">
    <source>
        <dbReference type="Pfam" id="PF21317"/>
    </source>
</evidence>
<dbReference type="FunFam" id="2.60.120.260:FF:000049">
    <property type="entry name" value="Beta-galactosidase"/>
    <property type="match status" value="1"/>
</dbReference>
<feature type="transmembrane region" description="Helical" evidence="7">
    <location>
        <begin position="66"/>
        <end position="83"/>
    </location>
</feature>
<dbReference type="PIRSF" id="PIRSF006336">
    <property type="entry name" value="B-gal"/>
    <property type="match status" value="1"/>
</dbReference>
<dbReference type="AlphaFoldDB" id="A0AAJ7TPJ3"/>
<evidence type="ECO:0000256" key="5">
    <source>
        <dbReference type="RuleBase" id="RU000675"/>
    </source>
</evidence>